<reference evidence="8 9" key="1">
    <citation type="journal article" date="2017" name="Nat. Ecol. Evol.">
        <title>Scallop genome provides insights into evolution of bilaterian karyotype and development.</title>
        <authorList>
            <person name="Wang S."/>
            <person name="Zhang J."/>
            <person name="Jiao W."/>
            <person name="Li J."/>
            <person name="Xun X."/>
            <person name="Sun Y."/>
            <person name="Guo X."/>
            <person name="Huan P."/>
            <person name="Dong B."/>
            <person name="Zhang L."/>
            <person name="Hu X."/>
            <person name="Sun X."/>
            <person name="Wang J."/>
            <person name="Zhao C."/>
            <person name="Wang Y."/>
            <person name="Wang D."/>
            <person name="Huang X."/>
            <person name="Wang R."/>
            <person name="Lv J."/>
            <person name="Li Y."/>
            <person name="Zhang Z."/>
            <person name="Liu B."/>
            <person name="Lu W."/>
            <person name="Hui Y."/>
            <person name="Liang J."/>
            <person name="Zhou Z."/>
            <person name="Hou R."/>
            <person name="Li X."/>
            <person name="Liu Y."/>
            <person name="Li H."/>
            <person name="Ning X."/>
            <person name="Lin Y."/>
            <person name="Zhao L."/>
            <person name="Xing Q."/>
            <person name="Dou J."/>
            <person name="Li Y."/>
            <person name="Mao J."/>
            <person name="Guo H."/>
            <person name="Dou H."/>
            <person name="Li T."/>
            <person name="Mu C."/>
            <person name="Jiang W."/>
            <person name="Fu Q."/>
            <person name="Fu X."/>
            <person name="Miao Y."/>
            <person name="Liu J."/>
            <person name="Yu Q."/>
            <person name="Li R."/>
            <person name="Liao H."/>
            <person name="Li X."/>
            <person name="Kong Y."/>
            <person name="Jiang Z."/>
            <person name="Chourrout D."/>
            <person name="Li R."/>
            <person name="Bao Z."/>
        </authorList>
    </citation>
    <scope>NUCLEOTIDE SEQUENCE [LARGE SCALE GENOMIC DNA]</scope>
    <source>
        <strain evidence="8 9">PY_sf001</strain>
    </source>
</reference>
<dbReference type="PANTHER" id="PTHR25462">
    <property type="entry name" value="BONUS, ISOFORM C-RELATED"/>
    <property type="match status" value="1"/>
</dbReference>
<dbReference type="SUPFAM" id="SSF57845">
    <property type="entry name" value="B-box zinc-binding domain"/>
    <property type="match status" value="1"/>
</dbReference>
<evidence type="ECO:0000259" key="7">
    <source>
        <dbReference type="PROSITE" id="PS50119"/>
    </source>
</evidence>
<dbReference type="Pfam" id="PF00097">
    <property type="entry name" value="zf-C3HC4"/>
    <property type="match status" value="1"/>
</dbReference>
<dbReference type="PROSITE" id="PS00518">
    <property type="entry name" value="ZF_RING_1"/>
    <property type="match status" value="1"/>
</dbReference>
<evidence type="ECO:0000256" key="3">
    <source>
        <dbReference type="ARBA" id="ARBA00022833"/>
    </source>
</evidence>
<dbReference type="GO" id="GO:0008270">
    <property type="term" value="F:zinc ion binding"/>
    <property type="evidence" value="ECO:0007669"/>
    <property type="project" value="UniProtKB-KW"/>
</dbReference>
<dbReference type="EMBL" id="NEDP02005493">
    <property type="protein sequence ID" value="OWF40007.1"/>
    <property type="molecule type" value="Genomic_DNA"/>
</dbReference>
<evidence type="ECO:0000313" key="8">
    <source>
        <dbReference type="EMBL" id="OWF40007.1"/>
    </source>
</evidence>
<dbReference type="Pfam" id="PF00643">
    <property type="entry name" value="zf-B_box"/>
    <property type="match status" value="1"/>
</dbReference>
<evidence type="ECO:0000256" key="5">
    <source>
        <dbReference type="SAM" id="Coils"/>
    </source>
</evidence>
<gene>
    <name evidence="8" type="ORF">KP79_PYT19696</name>
</gene>
<dbReference type="InterPro" id="IPR001841">
    <property type="entry name" value="Znf_RING"/>
</dbReference>
<dbReference type="InterPro" id="IPR000315">
    <property type="entry name" value="Znf_B-box"/>
</dbReference>
<dbReference type="SMART" id="SM00184">
    <property type="entry name" value="RING"/>
    <property type="match status" value="1"/>
</dbReference>
<dbReference type="InterPro" id="IPR047153">
    <property type="entry name" value="TRIM45/56/19-like"/>
</dbReference>
<dbReference type="Gene3D" id="2.120.10.30">
    <property type="entry name" value="TolB, C-terminal domain"/>
    <property type="match status" value="1"/>
</dbReference>
<keyword evidence="5" id="KW-0175">Coiled coil</keyword>
<accession>A0A210PU21</accession>
<evidence type="ECO:0000256" key="1">
    <source>
        <dbReference type="ARBA" id="ARBA00022723"/>
    </source>
</evidence>
<dbReference type="Gene3D" id="3.30.40.10">
    <property type="entry name" value="Zinc/RING finger domain, C3HC4 (zinc finger)"/>
    <property type="match status" value="1"/>
</dbReference>
<dbReference type="AlphaFoldDB" id="A0A210PU21"/>
<organism evidence="8 9">
    <name type="scientific">Mizuhopecten yessoensis</name>
    <name type="common">Japanese scallop</name>
    <name type="synonym">Patinopecten yessoensis</name>
    <dbReference type="NCBI Taxonomy" id="6573"/>
    <lineage>
        <taxon>Eukaryota</taxon>
        <taxon>Metazoa</taxon>
        <taxon>Spiralia</taxon>
        <taxon>Lophotrochozoa</taxon>
        <taxon>Mollusca</taxon>
        <taxon>Bivalvia</taxon>
        <taxon>Autobranchia</taxon>
        <taxon>Pteriomorphia</taxon>
        <taxon>Pectinida</taxon>
        <taxon>Pectinoidea</taxon>
        <taxon>Pectinidae</taxon>
        <taxon>Mizuhopecten</taxon>
    </lineage>
</organism>
<dbReference type="SUPFAM" id="SSF57850">
    <property type="entry name" value="RING/U-box"/>
    <property type="match status" value="1"/>
</dbReference>
<dbReference type="PANTHER" id="PTHR25462:SF296">
    <property type="entry name" value="MEIOTIC P26, ISOFORM F"/>
    <property type="match status" value="1"/>
</dbReference>
<dbReference type="PROSITE" id="PS50089">
    <property type="entry name" value="ZF_RING_2"/>
    <property type="match status" value="1"/>
</dbReference>
<dbReference type="OrthoDB" id="6137287at2759"/>
<dbReference type="InterPro" id="IPR018957">
    <property type="entry name" value="Znf_C3HC4_RING-type"/>
</dbReference>
<comment type="caution">
    <text evidence="8">The sequence shown here is derived from an EMBL/GenBank/DDBJ whole genome shotgun (WGS) entry which is preliminary data.</text>
</comment>
<evidence type="ECO:0000256" key="4">
    <source>
        <dbReference type="PROSITE-ProRule" id="PRU00024"/>
    </source>
</evidence>
<feature type="domain" description="B box-type" evidence="7">
    <location>
        <begin position="98"/>
        <end position="148"/>
    </location>
</feature>
<evidence type="ECO:0000256" key="2">
    <source>
        <dbReference type="ARBA" id="ARBA00022771"/>
    </source>
</evidence>
<evidence type="ECO:0000313" key="9">
    <source>
        <dbReference type="Proteomes" id="UP000242188"/>
    </source>
</evidence>
<feature type="coiled-coil region" evidence="5">
    <location>
        <begin position="223"/>
        <end position="250"/>
    </location>
</feature>
<keyword evidence="9" id="KW-1185">Reference proteome</keyword>
<sequence length="700" mass="78231">MAARNTYSDVSSFKCMLCLRDCMDPRELPCYHAFCFLCIDKYIRNERVISQEKTYFPCPACDHPVLPKEPTAPASKWATSLPVNLPFHNPGLHGSRSEVAKACDACLRDDQKVTAHVWCRECMEAICKTCGDAHGKNKMSSKHTTIPWEDYARTSYSPVVSVNETCPEHDGKRLELFCLDHNSLCCSMCITLSHRSCQRYKSIDNIVSKTKLYSQQSEWSRMKEETGKLVNESENNREKLELRKKALLETMSANVQRSKNTLDDLFTRFQENVDHVVRSQSEVLWNREKFVKGFFTNVENCNTYMALLDTQGSSVQRFIGREQTISQISSHFRRLHHKVKDIHNDVDLILNVNEGLDKILHALTSLGRVDVSTSKSSSSQDVLTHVTTLIDTLNVMPTSPSLADTWAGSDMLSDVQQVPVVSPPTSPASPASPTKTLDVLTANLSMVKSVACLGLGGAYKIHLTGGVYIDGEGVILTDCKNNRLVLFNETYDYMGDHVLEGQPIDVTRGCKAREVLVAMHLNKTILRCNIQGGVLTTVDKISVPEFTYGIAVFGTSILTGTFNDVKLLSIEGRELKSIPKTGDCAYVAASNSQRTFCHRDGNAIVCRAQDGTEAFRYACRGLREPRGIGLDKDGNIYVCVYETGNIHQISWEGSRTRVIMQRLNGIAKPCAIVVHPHRHELLVTSQKEDVAFEVYKFDSS</sequence>
<protein>
    <submittedName>
        <fullName evidence="8">E3 ubiquitin-protein ligase TRIM56</fullName>
    </submittedName>
</protein>
<dbReference type="InterPro" id="IPR017907">
    <property type="entry name" value="Znf_RING_CS"/>
</dbReference>
<dbReference type="SUPFAM" id="SSF101898">
    <property type="entry name" value="NHL repeat"/>
    <property type="match status" value="1"/>
</dbReference>
<dbReference type="PROSITE" id="PS50119">
    <property type="entry name" value="ZF_BBOX"/>
    <property type="match status" value="2"/>
</dbReference>
<dbReference type="InterPro" id="IPR011042">
    <property type="entry name" value="6-blade_b-propeller_TolB-like"/>
</dbReference>
<feature type="domain" description="RING-type" evidence="6">
    <location>
        <begin position="15"/>
        <end position="62"/>
    </location>
</feature>
<dbReference type="Proteomes" id="UP000242188">
    <property type="component" value="Unassembled WGS sequence"/>
</dbReference>
<dbReference type="Gene3D" id="3.30.160.60">
    <property type="entry name" value="Classic Zinc Finger"/>
    <property type="match status" value="1"/>
</dbReference>
<dbReference type="CDD" id="cd19776">
    <property type="entry name" value="Bbox2_TRIM25_C-IV"/>
    <property type="match status" value="1"/>
</dbReference>
<keyword evidence="2 4" id="KW-0863">Zinc-finger</keyword>
<name>A0A210PU21_MIZYE</name>
<proteinExistence type="predicted"/>
<dbReference type="CDD" id="cd19757">
    <property type="entry name" value="Bbox1"/>
    <property type="match status" value="1"/>
</dbReference>
<evidence type="ECO:0000259" key="6">
    <source>
        <dbReference type="PROSITE" id="PS50089"/>
    </source>
</evidence>
<keyword evidence="1" id="KW-0479">Metal-binding</keyword>
<dbReference type="SMART" id="SM00336">
    <property type="entry name" value="BBOX"/>
    <property type="match status" value="2"/>
</dbReference>
<dbReference type="InterPro" id="IPR013083">
    <property type="entry name" value="Znf_RING/FYVE/PHD"/>
</dbReference>
<keyword evidence="3" id="KW-0862">Zinc</keyword>
<feature type="domain" description="B box-type" evidence="7">
    <location>
        <begin position="161"/>
        <end position="205"/>
    </location>
</feature>